<evidence type="ECO:0000256" key="1">
    <source>
        <dbReference type="SAM" id="MobiDB-lite"/>
    </source>
</evidence>
<proteinExistence type="predicted"/>
<dbReference type="EMBL" id="BAABDE010000025">
    <property type="protein sequence ID" value="GAA3824490.1"/>
    <property type="molecule type" value="Genomic_DNA"/>
</dbReference>
<dbReference type="RefSeq" id="WP_275773085.1">
    <property type="nucleotide sequence ID" value="NZ_BAABDE010000025.1"/>
</dbReference>
<gene>
    <name evidence="2" type="ORF">GCM10022403_067410</name>
</gene>
<dbReference type="Proteomes" id="UP001501009">
    <property type="component" value="Unassembled WGS sequence"/>
</dbReference>
<protein>
    <submittedName>
        <fullName evidence="2">Uncharacterized protein</fullName>
    </submittedName>
</protein>
<feature type="compositionally biased region" description="Low complexity" evidence="1">
    <location>
        <begin position="29"/>
        <end position="39"/>
    </location>
</feature>
<comment type="caution">
    <text evidence="2">The sequence shown here is derived from an EMBL/GenBank/DDBJ whole genome shotgun (WGS) entry which is preliminary data.</text>
</comment>
<evidence type="ECO:0000313" key="2">
    <source>
        <dbReference type="EMBL" id="GAA3824490.1"/>
    </source>
</evidence>
<sequence length="345" mass="37401">MRLTEVTVLSSTKPHALWCLLTTHPEPAAPSGAGAGSAPRDTWPVGAALPAGTSAGPAPRDTRPVGIASPSGAPASPGPRDTGSPAAPLFSTGDVLAPAPTTPPTASTTPPPAEGPARRLALQLLERAQEDDAPTPRWYLLAEPEEPPCSAAALTELGEALRQALTAHSCHHEVVRSLAADDTLTVVCSSRHRLPPSGSAPQRLPTYYPQLLERIGQLADQGLRAAAITRRLRDEGFAQAPGRDDRISLRTVQRLLHEDLSLPLQTRYRRGPAPGEEPGPDEWWLRDLAIELSMPTITLYTWVRRGWVRDARKETRPPYRWIVRADDNDIAALRERRFRNSAQVQ</sequence>
<name>A0ABP7IR59_9ACTN</name>
<keyword evidence="3" id="KW-1185">Reference proteome</keyword>
<organism evidence="2 3">
    <name type="scientific">Streptomyces coacervatus</name>
    <dbReference type="NCBI Taxonomy" id="647381"/>
    <lineage>
        <taxon>Bacteria</taxon>
        <taxon>Bacillati</taxon>
        <taxon>Actinomycetota</taxon>
        <taxon>Actinomycetes</taxon>
        <taxon>Kitasatosporales</taxon>
        <taxon>Streptomycetaceae</taxon>
        <taxon>Streptomyces</taxon>
    </lineage>
</organism>
<accession>A0ABP7IR59</accession>
<reference evidence="3" key="1">
    <citation type="journal article" date="2019" name="Int. J. Syst. Evol. Microbiol.">
        <title>The Global Catalogue of Microorganisms (GCM) 10K type strain sequencing project: providing services to taxonomists for standard genome sequencing and annotation.</title>
        <authorList>
            <consortium name="The Broad Institute Genomics Platform"/>
            <consortium name="The Broad Institute Genome Sequencing Center for Infectious Disease"/>
            <person name="Wu L."/>
            <person name="Ma J."/>
        </authorList>
    </citation>
    <scope>NUCLEOTIDE SEQUENCE [LARGE SCALE GENOMIC DNA]</scope>
    <source>
        <strain evidence="3">JCM 17138</strain>
    </source>
</reference>
<evidence type="ECO:0000313" key="3">
    <source>
        <dbReference type="Proteomes" id="UP001501009"/>
    </source>
</evidence>
<feature type="region of interest" description="Disordered" evidence="1">
    <location>
        <begin position="29"/>
        <end position="116"/>
    </location>
</feature>
<feature type="compositionally biased region" description="Low complexity" evidence="1">
    <location>
        <begin position="64"/>
        <end position="79"/>
    </location>
</feature>